<dbReference type="PANTHER" id="PTHR10587">
    <property type="entry name" value="GLYCOSYL TRANSFERASE-RELATED"/>
    <property type="match status" value="1"/>
</dbReference>
<keyword evidence="4" id="KW-1185">Reference proteome</keyword>
<dbReference type="OrthoDB" id="9806342at2"/>
<dbReference type="InterPro" id="IPR050248">
    <property type="entry name" value="Polysacc_deacetylase_ArnD"/>
</dbReference>
<reference evidence="3 4" key="1">
    <citation type="submission" date="2017-04" db="EMBL/GenBank/DDBJ databases">
        <authorList>
            <person name="Afonso C.L."/>
            <person name="Miller P.J."/>
            <person name="Scott M.A."/>
            <person name="Spackman E."/>
            <person name="Goraichik I."/>
            <person name="Dimitrov K.M."/>
            <person name="Suarez D.L."/>
            <person name="Swayne D.E."/>
        </authorList>
    </citation>
    <scope>NUCLEOTIDE SEQUENCE [LARGE SCALE GENOMIC DNA]</scope>
    <source>
        <strain evidence="3 4">ToBE</strain>
    </source>
</reference>
<evidence type="ECO:0000313" key="4">
    <source>
        <dbReference type="Proteomes" id="UP000192569"/>
    </source>
</evidence>
<dbReference type="Gene3D" id="3.20.20.370">
    <property type="entry name" value="Glycoside hydrolase/deacetylase"/>
    <property type="match status" value="1"/>
</dbReference>
<dbReference type="InterPro" id="IPR002509">
    <property type="entry name" value="NODB_dom"/>
</dbReference>
<dbReference type="CDD" id="cd10950">
    <property type="entry name" value="CE4_BsYlxY_like"/>
    <property type="match status" value="1"/>
</dbReference>
<feature type="domain" description="NodB homology" evidence="2">
    <location>
        <begin position="67"/>
        <end position="244"/>
    </location>
</feature>
<gene>
    <name evidence="3" type="ORF">SAMN00808754_1284</name>
</gene>
<dbReference type="GO" id="GO:0016810">
    <property type="term" value="F:hydrolase activity, acting on carbon-nitrogen (but not peptide) bonds"/>
    <property type="evidence" value="ECO:0007669"/>
    <property type="project" value="InterPro"/>
</dbReference>
<sequence>MYGLKAKAKGKRVKDLRVLYWRRQRLIFWGLVVLALGLVFGGWLWWAARTVYVTKVVPIYQGDANKKAIALVFNVDWGEEHLPQILELLSQGKVRATFFLTGQWADKFPELVRKVAESGHEVGNHGYGHLHVNNLSREEIRRDIKRAEEVLMGLIGRKPALYTPPYGENKPHVIAAAVELGYKFILWTINPGDYLPGTKPEDIIKTVISHSQNGAIIQLHPTAATTQALPGIINGLKKRGYALVTVSEIL</sequence>
<proteinExistence type="predicted"/>
<keyword evidence="1" id="KW-0472">Membrane</keyword>
<protein>
    <submittedName>
        <fullName evidence="3">Peptidoglycan/xylan/chitin deacetylase, PgdA/CDA1 family</fullName>
    </submittedName>
</protein>
<evidence type="ECO:0000256" key="1">
    <source>
        <dbReference type="SAM" id="Phobius"/>
    </source>
</evidence>
<dbReference type="EMBL" id="LT838272">
    <property type="protein sequence ID" value="SMB95593.1"/>
    <property type="molecule type" value="Genomic_DNA"/>
</dbReference>
<keyword evidence="1" id="KW-1133">Transmembrane helix</keyword>
<dbReference type="GO" id="GO:0005975">
    <property type="term" value="P:carbohydrate metabolic process"/>
    <property type="evidence" value="ECO:0007669"/>
    <property type="project" value="InterPro"/>
</dbReference>
<evidence type="ECO:0000259" key="2">
    <source>
        <dbReference type="PROSITE" id="PS51677"/>
    </source>
</evidence>
<organism evidence="3 4">
    <name type="scientific">Thermanaeromonas toyohensis ToBE</name>
    <dbReference type="NCBI Taxonomy" id="698762"/>
    <lineage>
        <taxon>Bacteria</taxon>
        <taxon>Bacillati</taxon>
        <taxon>Bacillota</taxon>
        <taxon>Clostridia</taxon>
        <taxon>Neomoorellales</taxon>
        <taxon>Neomoorellaceae</taxon>
        <taxon>Thermanaeromonas</taxon>
    </lineage>
</organism>
<dbReference type="Pfam" id="PF01522">
    <property type="entry name" value="Polysacc_deac_1"/>
    <property type="match status" value="1"/>
</dbReference>
<dbReference type="AlphaFoldDB" id="A0A1W1VQP5"/>
<accession>A0A1W1VQP5</accession>
<feature type="transmembrane region" description="Helical" evidence="1">
    <location>
        <begin position="26"/>
        <end position="46"/>
    </location>
</feature>
<dbReference type="SUPFAM" id="SSF88713">
    <property type="entry name" value="Glycoside hydrolase/deacetylase"/>
    <property type="match status" value="1"/>
</dbReference>
<dbReference type="Proteomes" id="UP000192569">
    <property type="component" value="Chromosome I"/>
</dbReference>
<keyword evidence="1" id="KW-0812">Transmembrane</keyword>
<dbReference type="InterPro" id="IPR011330">
    <property type="entry name" value="Glyco_hydro/deAcase_b/a-brl"/>
</dbReference>
<dbReference type="PROSITE" id="PS51677">
    <property type="entry name" value="NODB"/>
    <property type="match status" value="1"/>
</dbReference>
<evidence type="ECO:0000313" key="3">
    <source>
        <dbReference type="EMBL" id="SMB95593.1"/>
    </source>
</evidence>
<dbReference type="RefSeq" id="WP_157110051.1">
    <property type="nucleotide sequence ID" value="NZ_LT838272.1"/>
</dbReference>
<dbReference type="STRING" id="698762.SAMN00808754_1284"/>
<name>A0A1W1VQP5_9FIRM</name>